<dbReference type="RefSeq" id="WP_111515052.1">
    <property type="nucleotide sequence ID" value="NZ_QFYR01000002.1"/>
</dbReference>
<dbReference type="EMBL" id="QFYR01000002">
    <property type="protein sequence ID" value="RAK52767.1"/>
    <property type="molecule type" value="Genomic_DNA"/>
</dbReference>
<feature type="domain" description="Large polyvalent protein-associated" evidence="2">
    <location>
        <begin position="43"/>
        <end position="120"/>
    </location>
</feature>
<feature type="compositionally biased region" description="Basic and acidic residues" evidence="1">
    <location>
        <begin position="110"/>
        <end position="129"/>
    </location>
</feature>
<comment type="caution">
    <text evidence="3">The sequence shown here is derived from an EMBL/GenBank/DDBJ whole genome shotgun (WGS) entry which is preliminary data.</text>
</comment>
<protein>
    <recommendedName>
        <fullName evidence="2">Large polyvalent protein-associated domain-containing protein</fullName>
    </recommendedName>
</protein>
<reference evidence="4" key="1">
    <citation type="submission" date="2018-05" db="EMBL/GenBank/DDBJ databases">
        <authorList>
            <person name="Li X."/>
        </authorList>
    </citation>
    <scope>NUCLEOTIDE SEQUENCE [LARGE SCALE GENOMIC DNA]</scope>
    <source>
        <strain evidence="4">YIM 73061</strain>
    </source>
</reference>
<evidence type="ECO:0000313" key="3">
    <source>
        <dbReference type="EMBL" id="RAK52767.1"/>
    </source>
</evidence>
<dbReference type="Pfam" id="PF18821">
    <property type="entry name" value="LPD7"/>
    <property type="match status" value="1"/>
</dbReference>
<accession>A0A328AE55</accession>
<feature type="region of interest" description="Disordered" evidence="1">
    <location>
        <begin position="110"/>
        <end position="146"/>
    </location>
</feature>
<feature type="compositionally biased region" description="Basic and acidic residues" evidence="1">
    <location>
        <begin position="137"/>
        <end position="146"/>
    </location>
</feature>
<dbReference type="OrthoDB" id="7873036at2"/>
<name>A0A328AE55_9CAUL</name>
<feature type="region of interest" description="Disordered" evidence="1">
    <location>
        <begin position="1"/>
        <end position="26"/>
    </location>
</feature>
<evidence type="ECO:0000259" key="2">
    <source>
        <dbReference type="Pfam" id="PF18821"/>
    </source>
</evidence>
<dbReference type="AlphaFoldDB" id="A0A328AE55"/>
<organism evidence="3 4">
    <name type="scientific">Phenylobacterium deserti</name>
    <dbReference type="NCBI Taxonomy" id="1914756"/>
    <lineage>
        <taxon>Bacteria</taxon>
        <taxon>Pseudomonadati</taxon>
        <taxon>Pseudomonadota</taxon>
        <taxon>Alphaproteobacteria</taxon>
        <taxon>Caulobacterales</taxon>
        <taxon>Caulobacteraceae</taxon>
        <taxon>Phenylobacterium</taxon>
    </lineage>
</organism>
<dbReference type="InterPro" id="IPR040677">
    <property type="entry name" value="LPD7"/>
</dbReference>
<sequence length="192" mass="22078">MADRRNRLSADADAPTDVAGDLPEPLNGRYFREPAPRGRVRLFRDATGRAPVLEDAGRRLTALRNDPQLVRDLVAIAAHRGWTRLRVEGAPEFRRAVWLEARLAGLEVQGHRPSERDRQYLARRTERAARRTQGRPGPRDRPADADRRLEIIRRVLQARVADPELRARVLAYAQRRLGRRPERQRDGPERSL</sequence>
<evidence type="ECO:0000313" key="4">
    <source>
        <dbReference type="Proteomes" id="UP000249725"/>
    </source>
</evidence>
<dbReference type="Proteomes" id="UP000249725">
    <property type="component" value="Unassembled WGS sequence"/>
</dbReference>
<keyword evidence="4" id="KW-1185">Reference proteome</keyword>
<evidence type="ECO:0000256" key="1">
    <source>
        <dbReference type="SAM" id="MobiDB-lite"/>
    </source>
</evidence>
<gene>
    <name evidence="3" type="ORF">DJ018_11300</name>
</gene>
<proteinExistence type="predicted"/>
<feature type="compositionally biased region" description="Basic and acidic residues" evidence="1">
    <location>
        <begin position="1"/>
        <end position="10"/>
    </location>
</feature>